<proteinExistence type="predicted"/>
<dbReference type="EMBL" id="QJKF01000004">
    <property type="protein sequence ID" value="PXX65476.1"/>
    <property type="molecule type" value="Genomic_DNA"/>
</dbReference>
<dbReference type="PANTHER" id="PTHR23026:SF90">
    <property type="entry name" value="IODOTYROSINE DEIODINASE 1"/>
    <property type="match status" value="1"/>
</dbReference>
<dbReference type="InterPro" id="IPR050627">
    <property type="entry name" value="Nitroreductase/BluB"/>
</dbReference>
<dbReference type="AlphaFoldDB" id="A0A318K7Q1"/>
<organism evidence="6 7">
    <name type="scientific">Nocardia tenerifensis</name>
    <dbReference type="NCBI Taxonomy" id="228006"/>
    <lineage>
        <taxon>Bacteria</taxon>
        <taxon>Bacillati</taxon>
        <taxon>Actinomycetota</taxon>
        <taxon>Actinomycetes</taxon>
        <taxon>Mycobacteriales</taxon>
        <taxon>Nocardiaceae</taxon>
        <taxon>Nocardia</taxon>
    </lineage>
</organism>
<feature type="region of interest" description="Disordered" evidence="4">
    <location>
        <begin position="1"/>
        <end position="24"/>
    </location>
</feature>
<evidence type="ECO:0000256" key="3">
    <source>
        <dbReference type="ARBA" id="ARBA00023002"/>
    </source>
</evidence>
<dbReference type="Gene3D" id="3.40.109.10">
    <property type="entry name" value="NADH Oxidase"/>
    <property type="match status" value="1"/>
</dbReference>
<keyword evidence="1" id="KW-0285">Flavoprotein</keyword>
<sequence>MGADGGAVARASVPDARGGRVSGGVDGNFVAPLPAESTRLTLHTMTTWTPLHNQPYHPIPYHPNRIPLAEALAESAAFRRRMDERRTVRMFSPDPVPEQLVLDAIAVANTAPSGAHQQPWTFVLVEDPQVRARIREAAEAEERISYRGRLGEEWLSALRPLGTDEHKPHLTDAPYLLVVFQQRFGLRPDGTTYKHYYGDESVGIAVGMLLTALHLAGLAALTHTPSPMKFLTEVLGRPRNEKAFAVIPIGYPAADAVVPDLVRKSMDQVLVRIRSDATHQAAVVSGLTG</sequence>
<evidence type="ECO:0000256" key="2">
    <source>
        <dbReference type="ARBA" id="ARBA00022643"/>
    </source>
</evidence>
<comment type="caution">
    <text evidence="6">The sequence shown here is derived from an EMBL/GenBank/DDBJ whole genome shotgun (WGS) entry which is preliminary data.</text>
</comment>
<keyword evidence="2" id="KW-0288">FMN</keyword>
<dbReference type="RefSeq" id="WP_246002897.1">
    <property type="nucleotide sequence ID" value="NZ_QJKF01000004.1"/>
</dbReference>
<keyword evidence="7" id="KW-1185">Reference proteome</keyword>
<dbReference type="SUPFAM" id="SSF55469">
    <property type="entry name" value="FMN-dependent nitroreductase-like"/>
    <property type="match status" value="1"/>
</dbReference>
<evidence type="ECO:0000256" key="4">
    <source>
        <dbReference type="SAM" id="MobiDB-lite"/>
    </source>
</evidence>
<dbReference type="Pfam" id="PF00881">
    <property type="entry name" value="Nitroreductase"/>
    <property type="match status" value="1"/>
</dbReference>
<dbReference type="PANTHER" id="PTHR23026">
    <property type="entry name" value="NADPH NITROREDUCTASE"/>
    <property type="match status" value="1"/>
</dbReference>
<evidence type="ECO:0000259" key="5">
    <source>
        <dbReference type="Pfam" id="PF00881"/>
    </source>
</evidence>
<dbReference type="InterPro" id="IPR000415">
    <property type="entry name" value="Nitroreductase-like"/>
</dbReference>
<dbReference type="CDD" id="cd02144">
    <property type="entry name" value="iodotyrosine_dehalogenase"/>
    <property type="match status" value="1"/>
</dbReference>
<keyword evidence="3" id="KW-0560">Oxidoreductase</keyword>
<reference evidence="6 7" key="1">
    <citation type="submission" date="2018-05" db="EMBL/GenBank/DDBJ databases">
        <title>Genomic Encyclopedia of Type Strains, Phase IV (KMG-IV): sequencing the most valuable type-strain genomes for metagenomic binning, comparative biology and taxonomic classification.</title>
        <authorList>
            <person name="Goeker M."/>
        </authorList>
    </citation>
    <scope>NUCLEOTIDE SEQUENCE [LARGE SCALE GENOMIC DNA]</scope>
    <source>
        <strain evidence="6 7">DSM 44704</strain>
    </source>
</reference>
<dbReference type="Proteomes" id="UP000247569">
    <property type="component" value="Unassembled WGS sequence"/>
</dbReference>
<accession>A0A318K7Q1</accession>
<name>A0A318K7Q1_9NOCA</name>
<protein>
    <submittedName>
        <fullName evidence="6">Nitroreductase</fullName>
    </submittedName>
</protein>
<evidence type="ECO:0000313" key="7">
    <source>
        <dbReference type="Proteomes" id="UP000247569"/>
    </source>
</evidence>
<feature type="domain" description="Nitroreductase" evidence="5">
    <location>
        <begin position="84"/>
        <end position="251"/>
    </location>
</feature>
<evidence type="ECO:0000313" key="6">
    <source>
        <dbReference type="EMBL" id="PXX65476.1"/>
    </source>
</evidence>
<dbReference type="InterPro" id="IPR029479">
    <property type="entry name" value="Nitroreductase"/>
</dbReference>
<dbReference type="GO" id="GO:0016491">
    <property type="term" value="F:oxidoreductase activity"/>
    <property type="evidence" value="ECO:0007669"/>
    <property type="project" value="UniProtKB-KW"/>
</dbReference>
<evidence type="ECO:0000256" key="1">
    <source>
        <dbReference type="ARBA" id="ARBA00022630"/>
    </source>
</evidence>
<gene>
    <name evidence="6" type="ORF">DFR70_104540</name>
</gene>